<organism evidence="1 2">
    <name type="scientific">Candidatus Zambryskibacteria bacterium CG11_big_fil_rev_8_21_14_0_20_40_24</name>
    <dbReference type="NCBI Taxonomy" id="1975116"/>
    <lineage>
        <taxon>Bacteria</taxon>
        <taxon>Candidatus Zambryskiibacteriota</taxon>
    </lineage>
</organism>
<protein>
    <submittedName>
        <fullName evidence="1">Uncharacterized protein</fullName>
    </submittedName>
</protein>
<dbReference type="AlphaFoldDB" id="A0A2H0K640"/>
<proteinExistence type="predicted"/>
<dbReference type="InterPro" id="IPR046732">
    <property type="entry name" value="DUF6624"/>
</dbReference>
<dbReference type="Pfam" id="PF20329">
    <property type="entry name" value="DUF6624"/>
    <property type="match status" value="1"/>
</dbReference>
<gene>
    <name evidence="1" type="ORF">COV95_02590</name>
</gene>
<evidence type="ECO:0000313" key="2">
    <source>
        <dbReference type="Proteomes" id="UP000229834"/>
    </source>
</evidence>
<evidence type="ECO:0000313" key="1">
    <source>
        <dbReference type="EMBL" id="PIQ66729.1"/>
    </source>
</evidence>
<sequence length="163" mass="19095">MNKYEDIIKQFLQMMEVDQKMRQRAINGHSQWDDKIDIENTKRLKKIVDTIGWPTISKVGKKVSKVAWLIAQHADHDLEFQKKALNLLQEAARNDEVEHKQVAYLTDRIFLKEGKKQIYGTQFKKNEQGKFVPLPLKEPENVNERRARVGLGTIEEYAKGFDK</sequence>
<accession>A0A2H0K640</accession>
<comment type="caution">
    <text evidence="1">The sequence shown here is derived from an EMBL/GenBank/DDBJ whole genome shotgun (WGS) entry which is preliminary data.</text>
</comment>
<reference evidence="1 2" key="1">
    <citation type="submission" date="2017-09" db="EMBL/GenBank/DDBJ databases">
        <title>Depth-based differentiation of microbial function through sediment-hosted aquifers and enrichment of novel symbionts in the deep terrestrial subsurface.</title>
        <authorList>
            <person name="Probst A.J."/>
            <person name="Ladd B."/>
            <person name="Jarett J.K."/>
            <person name="Geller-Mcgrath D.E."/>
            <person name="Sieber C.M."/>
            <person name="Emerson J.B."/>
            <person name="Anantharaman K."/>
            <person name="Thomas B.C."/>
            <person name="Malmstrom R."/>
            <person name="Stieglmeier M."/>
            <person name="Klingl A."/>
            <person name="Woyke T."/>
            <person name="Ryan C.M."/>
            <person name="Banfield J.F."/>
        </authorList>
    </citation>
    <scope>NUCLEOTIDE SEQUENCE [LARGE SCALE GENOMIC DNA]</scope>
    <source>
        <strain evidence="1">CG11_big_fil_rev_8_21_14_0_20_40_24</strain>
    </source>
</reference>
<dbReference type="EMBL" id="PCVC01000071">
    <property type="protein sequence ID" value="PIQ66729.1"/>
    <property type="molecule type" value="Genomic_DNA"/>
</dbReference>
<dbReference type="Proteomes" id="UP000229834">
    <property type="component" value="Unassembled WGS sequence"/>
</dbReference>
<name>A0A2H0K640_9BACT</name>